<dbReference type="PANTHER" id="PTHR14898">
    <property type="entry name" value="ENHANCER OF POLYCOMB"/>
    <property type="match status" value="1"/>
</dbReference>
<dbReference type="GO" id="GO:0035267">
    <property type="term" value="C:NuA4 histone acetyltransferase complex"/>
    <property type="evidence" value="ECO:0007669"/>
    <property type="project" value="InterPro"/>
</dbReference>
<proteinExistence type="predicted"/>
<sequence>LTIDREQAEYDIDSEDERWISERGHLSGDEFERMMELLEGASSDMQICQPKEARSLLKDFDEDLIDDVYDYWLQKRKDAAAKRNIASLIPRVKTDNRRDTPGSLNPYVAFRRRAEKIQTRRNRKNDEDSYEKMMREKGKLEMVKLDEMILDARWRLGDSGSHYYNQLLSKLKPDPLAVISSDQSQDEIANNTTVSVKSKVNGHKKKKHARNAAFNSPEKDALNRMWLKKVAEVGVNEFVVFKLLEAMWNRPQMSTTALSGACSQRASSLADAERNAVQAEAVADGRYAFKRRRGCVYRDVLPSSVATGDINIAEELEARLRGHAPSLLRSSAINHSATSNTQPSALTCKDASLRFYKTYLPSLSTKGARRCIGYARRRVGRGGRIIFDRFQCSPPSTSQRAPDDLPHPYIDLTRGYFDCSFLYLRTYEGRLADVESDCSDCWSVDSDEERLQAERDEEYYLRRDELFRMRIFEGASSSSQPFTQHSLQTVNFICLWLFYGSAPEAYEEYIASMNSSTNERYWPDTGGSNATNPSLSIPPAGASVPISISHQRSVLGERGANSSNNFRTSPLKDNNINTTAAAVTSRYYHACSAVVTSSSRENGAMNEASNNLISNNNSTSIANSSKDGSRGDLMSSNRTSKPNDAFVQQPSNMLLNGAVANGGGSLMAVNASSNGILVMPSSSSPSSHQDKRITSASAASNASSSLRIGTTISASHTSIMAASQSTDHNTPKNTEELPIFYRHLPPSETNPSPLQVGVEEAGGYQQPVSPPQATIVLPQPQQQSPQAPISVPLSQIPLQISDPHQSVRSALCNNSSTATLTAISPVRVPFRQTATKRLNTSNNRSSIYRTLTDSHKATSTTINSNGTAVTENQRIRVNGVKRARGSSPATIAQLATSIVTEANLKRLSVGKLNGNSDNSNNGVSSVGCVDTKRLELAIAGSGARIKVPPLNSSISPLNGIKEGSDAPLKSPKTITYSSAATTNNRHYHDATITSAATLSPTSLPASNCYLQSSDNLVAITSSPDSESMSPPLSTSPAVVPEIRRHFARLSDTTKLQTPVAVISGSMNGGISSNLLNDKTHNVGDMTKKPNAVSRNCISRTENMCAGKRLPITAAPCAEVAAVPRCGVSNAVIESSADAYHRQHPTYTTRNSQSSVSSHAQPAKAVPSPQPMGPASPNTVTSPACIISSPTSSPPHTGTAFYISSKLAHNNNTAPHIGLSEGSLAG</sequence>
<organism evidence="2">
    <name type="scientific">Anisakis simplex</name>
    <name type="common">Herring worm</name>
    <dbReference type="NCBI Taxonomy" id="6269"/>
    <lineage>
        <taxon>Eukaryota</taxon>
        <taxon>Metazoa</taxon>
        <taxon>Ecdysozoa</taxon>
        <taxon>Nematoda</taxon>
        <taxon>Chromadorea</taxon>
        <taxon>Rhabditida</taxon>
        <taxon>Spirurina</taxon>
        <taxon>Ascaridomorpha</taxon>
        <taxon>Ascaridoidea</taxon>
        <taxon>Anisakidae</taxon>
        <taxon>Anisakis</taxon>
        <taxon>Anisakis simplex complex</taxon>
    </lineage>
</organism>
<protein>
    <submittedName>
        <fullName evidence="2">Enhancer of polycomb-like protein (inferred by orthology to a C. elegans protein)</fullName>
    </submittedName>
</protein>
<feature type="region of interest" description="Disordered" evidence="1">
    <location>
        <begin position="608"/>
        <end position="647"/>
    </location>
</feature>
<reference evidence="2" key="1">
    <citation type="submission" date="2016-04" db="UniProtKB">
        <authorList>
            <consortium name="WormBaseParasite"/>
        </authorList>
    </citation>
    <scope>IDENTIFICATION</scope>
</reference>
<feature type="compositionally biased region" description="Low complexity" evidence="1">
    <location>
        <begin position="695"/>
        <end position="704"/>
    </location>
</feature>
<feature type="region of interest" description="Disordered" evidence="1">
    <location>
        <begin position="680"/>
        <end position="704"/>
    </location>
</feature>
<feature type="compositionally biased region" description="Low complexity" evidence="1">
    <location>
        <begin position="1180"/>
        <end position="1193"/>
    </location>
</feature>
<dbReference type="InterPro" id="IPR024943">
    <property type="entry name" value="Enhancer_polycomb"/>
</dbReference>
<feature type="region of interest" description="Disordered" evidence="1">
    <location>
        <begin position="1145"/>
        <end position="1193"/>
    </location>
</feature>
<dbReference type="WBParaSite" id="ASIM_0001399401-mRNA-1">
    <property type="protein sequence ID" value="ASIM_0001399401-mRNA-1"/>
    <property type="gene ID" value="ASIM_0001399401"/>
</dbReference>
<evidence type="ECO:0000256" key="1">
    <source>
        <dbReference type="SAM" id="MobiDB-lite"/>
    </source>
</evidence>
<evidence type="ECO:0000313" key="2">
    <source>
        <dbReference type="WBParaSite" id="ASIM_0001399401-mRNA-1"/>
    </source>
</evidence>
<name>A0A158PPA2_ANISI</name>
<feature type="compositionally biased region" description="Polar residues" evidence="1">
    <location>
        <begin position="634"/>
        <end position="647"/>
    </location>
</feature>
<dbReference type="GO" id="GO:0006357">
    <property type="term" value="P:regulation of transcription by RNA polymerase II"/>
    <property type="evidence" value="ECO:0007669"/>
    <property type="project" value="InterPro"/>
</dbReference>
<feature type="compositionally biased region" description="Low complexity" evidence="1">
    <location>
        <begin position="608"/>
        <end position="625"/>
    </location>
</feature>
<accession>A0A158PPA2</accession>
<dbReference type="AlphaFoldDB" id="A0A158PPA2"/>
<feature type="compositionally biased region" description="Polar residues" evidence="1">
    <location>
        <begin position="1145"/>
        <end position="1159"/>
    </location>
</feature>